<keyword evidence="3" id="KW-1185">Reference proteome</keyword>
<sequence length="459" mass="51943">MIAASTMSDMPEQREKNKFADYNPNHHSAKKNKLELWCSPTVTVADYEIKESSLTQERLLKQFGDVVQEVCQLDDQDMCDHIFSQDTNVAKQDADLDEADIYMISLGYDQVENVPLPDDGKTSADDTSESNNPPLPANKYKMSCEDLSTAEVHEDIKINQYTGNTDRLAGSASLIHSIPCENSICFDQNRGDIETEMVEMPHRNIFNKYEVPDEHLKLQTTKINQDSSQNQSPYETLDEKVNTQISKADIKEMHKSAKLEQLDDIAESVVSCADQNAFHQNHIELENEFPNETCKVFTIIPYSITDDSNFIVGLNRPVLSRDEAGLDFSKDATLYDGVWTKHNLFDEKNDQSKRSYTDMATSPIVTKKISRSAQCSPELTDKYSVIPIIPRLAALTQKTLSVKPISYYYRQLAMKEINHVSCQTEILNPKHSELPSSEMLTRASSKIEPGTDFIEISKI</sequence>
<feature type="region of interest" description="Disordered" evidence="1">
    <location>
        <begin position="113"/>
        <end position="139"/>
    </location>
</feature>
<evidence type="ECO:0000313" key="3">
    <source>
        <dbReference type="Proteomes" id="UP001195483"/>
    </source>
</evidence>
<dbReference type="AlphaFoldDB" id="A0AAE0RW19"/>
<comment type="caution">
    <text evidence="2">The sequence shown here is derived from an EMBL/GenBank/DDBJ whole genome shotgun (WGS) entry which is preliminary data.</text>
</comment>
<evidence type="ECO:0000313" key="2">
    <source>
        <dbReference type="EMBL" id="KAK3580608.1"/>
    </source>
</evidence>
<reference evidence="2" key="3">
    <citation type="submission" date="2023-05" db="EMBL/GenBank/DDBJ databases">
        <authorList>
            <person name="Smith C.H."/>
        </authorList>
    </citation>
    <scope>NUCLEOTIDE SEQUENCE</scope>
    <source>
        <strain evidence="2">CHS0354</strain>
        <tissue evidence="2">Mantle</tissue>
    </source>
</reference>
<evidence type="ECO:0000256" key="1">
    <source>
        <dbReference type="SAM" id="MobiDB-lite"/>
    </source>
</evidence>
<dbReference type="EMBL" id="JAEAOA010000816">
    <property type="protein sequence ID" value="KAK3580608.1"/>
    <property type="molecule type" value="Genomic_DNA"/>
</dbReference>
<gene>
    <name evidence="2" type="ORF">CHS0354_013361</name>
</gene>
<accession>A0AAE0RW19</accession>
<reference evidence="2" key="1">
    <citation type="journal article" date="2021" name="Genome Biol. Evol.">
        <title>A High-Quality Reference Genome for a Parasitic Bivalve with Doubly Uniparental Inheritance (Bivalvia: Unionida).</title>
        <authorList>
            <person name="Smith C.H."/>
        </authorList>
    </citation>
    <scope>NUCLEOTIDE SEQUENCE</scope>
    <source>
        <strain evidence="2">CHS0354</strain>
    </source>
</reference>
<proteinExistence type="predicted"/>
<dbReference type="Proteomes" id="UP001195483">
    <property type="component" value="Unassembled WGS sequence"/>
</dbReference>
<reference evidence="2" key="2">
    <citation type="journal article" date="2021" name="Genome Biol. Evol.">
        <title>Developing a high-quality reference genome for a parasitic bivalve with doubly uniparental inheritance (Bivalvia: Unionida).</title>
        <authorList>
            <person name="Smith C.H."/>
        </authorList>
    </citation>
    <scope>NUCLEOTIDE SEQUENCE</scope>
    <source>
        <strain evidence="2">CHS0354</strain>
        <tissue evidence="2">Mantle</tissue>
    </source>
</reference>
<protein>
    <submittedName>
        <fullName evidence="2">Uncharacterized protein</fullName>
    </submittedName>
</protein>
<name>A0AAE0RW19_9BIVA</name>
<feature type="region of interest" description="Disordered" evidence="1">
    <location>
        <begin position="1"/>
        <end position="25"/>
    </location>
</feature>
<organism evidence="2 3">
    <name type="scientific">Potamilus streckersoni</name>
    <dbReference type="NCBI Taxonomy" id="2493646"/>
    <lineage>
        <taxon>Eukaryota</taxon>
        <taxon>Metazoa</taxon>
        <taxon>Spiralia</taxon>
        <taxon>Lophotrochozoa</taxon>
        <taxon>Mollusca</taxon>
        <taxon>Bivalvia</taxon>
        <taxon>Autobranchia</taxon>
        <taxon>Heteroconchia</taxon>
        <taxon>Palaeoheterodonta</taxon>
        <taxon>Unionida</taxon>
        <taxon>Unionoidea</taxon>
        <taxon>Unionidae</taxon>
        <taxon>Ambleminae</taxon>
        <taxon>Lampsilini</taxon>
        <taxon>Potamilus</taxon>
    </lineage>
</organism>